<evidence type="ECO:0000256" key="1">
    <source>
        <dbReference type="SAM" id="MobiDB-lite"/>
    </source>
</evidence>
<proteinExistence type="predicted"/>
<dbReference type="Proteomes" id="UP000490939">
    <property type="component" value="Unassembled WGS sequence"/>
</dbReference>
<keyword evidence="3" id="KW-1185">Reference proteome</keyword>
<evidence type="ECO:0000313" key="2">
    <source>
        <dbReference type="EMBL" id="KAE9986931.1"/>
    </source>
</evidence>
<protein>
    <submittedName>
        <fullName evidence="2">Uncharacterized protein</fullName>
    </submittedName>
</protein>
<accession>A0A8H3VFR5</accession>
<organism evidence="2 3">
    <name type="scientific">Venturia inaequalis</name>
    <name type="common">Apple scab fungus</name>
    <dbReference type="NCBI Taxonomy" id="5025"/>
    <lineage>
        <taxon>Eukaryota</taxon>
        <taxon>Fungi</taxon>
        <taxon>Dikarya</taxon>
        <taxon>Ascomycota</taxon>
        <taxon>Pezizomycotina</taxon>
        <taxon>Dothideomycetes</taxon>
        <taxon>Pleosporomycetidae</taxon>
        <taxon>Venturiales</taxon>
        <taxon>Venturiaceae</taxon>
        <taxon>Venturia</taxon>
    </lineage>
</organism>
<evidence type="ECO:0000313" key="3">
    <source>
        <dbReference type="Proteomes" id="UP000490939"/>
    </source>
</evidence>
<comment type="caution">
    <text evidence="2">The sequence shown here is derived from an EMBL/GenBank/DDBJ whole genome shotgun (WGS) entry which is preliminary data.</text>
</comment>
<name>A0A8H3VFR5_VENIN</name>
<gene>
    <name evidence="2" type="ORF">EG327_004081</name>
</gene>
<feature type="region of interest" description="Disordered" evidence="1">
    <location>
        <begin position="1"/>
        <end position="28"/>
    </location>
</feature>
<feature type="region of interest" description="Disordered" evidence="1">
    <location>
        <begin position="203"/>
        <end position="229"/>
    </location>
</feature>
<dbReference type="EMBL" id="WNWR01000247">
    <property type="protein sequence ID" value="KAE9986931.1"/>
    <property type="molecule type" value="Genomic_DNA"/>
</dbReference>
<sequence length="264" mass="31467">MGTANRRKKETETLRTHRSRDYQTQDEQHRLHLQRRNAKFRMARRQGIPQKLETVPQYESESPSECPRDITFLHLPRHIRLTILTEAWTIPRIDGQVFGRACENRGQFNIWQNDIQIWAAKVKQVHLYLAGDVEAVVERCMEKMLRRWLVWAEAKLLRTPRFRRWKYEFRGHTLKTLELIDVIREAFGWNSKDESDIMAEPVKSTGPQKEAVDFPHPPTRASPKDSAPCFYSQPHNKYRHYWDYPNTREERGLSCRIVLEDSRS</sequence>
<dbReference type="AlphaFoldDB" id="A0A8H3VFR5"/>
<feature type="compositionally biased region" description="Basic and acidic residues" evidence="1">
    <location>
        <begin position="9"/>
        <end position="28"/>
    </location>
</feature>
<reference evidence="2 3" key="1">
    <citation type="submission" date="2019-07" db="EMBL/GenBank/DDBJ databases">
        <title>Venturia inaequalis Genome Resource.</title>
        <authorList>
            <person name="Lichtner F.J."/>
        </authorList>
    </citation>
    <scope>NUCLEOTIDE SEQUENCE [LARGE SCALE GENOMIC DNA]</scope>
    <source>
        <strain evidence="2 3">DMI_063113</strain>
    </source>
</reference>